<gene>
    <name evidence="2" type="ORF">PENSTE_c010G06707</name>
</gene>
<comment type="caution">
    <text evidence="2">The sequence shown here is derived from an EMBL/GenBank/DDBJ whole genome shotgun (WGS) entry which is preliminary data.</text>
</comment>
<dbReference type="Proteomes" id="UP000191285">
    <property type="component" value="Unassembled WGS sequence"/>
</dbReference>
<proteinExistence type="predicted"/>
<dbReference type="AlphaFoldDB" id="A0A1V6T8D3"/>
<evidence type="ECO:0000313" key="2">
    <source>
        <dbReference type="EMBL" id="OQE22416.1"/>
    </source>
</evidence>
<feature type="region of interest" description="Disordered" evidence="1">
    <location>
        <begin position="1"/>
        <end position="23"/>
    </location>
</feature>
<name>A0A1V6T8D3_9EURO</name>
<organism evidence="2 3">
    <name type="scientific">Penicillium steckii</name>
    <dbReference type="NCBI Taxonomy" id="303698"/>
    <lineage>
        <taxon>Eukaryota</taxon>
        <taxon>Fungi</taxon>
        <taxon>Dikarya</taxon>
        <taxon>Ascomycota</taxon>
        <taxon>Pezizomycotina</taxon>
        <taxon>Eurotiomycetes</taxon>
        <taxon>Eurotiomycetidae</taxon>
        <taxon>Eurotiales</taxon>
        <taxon>Aspergillaceae</taxon>
        <taxon>Penicillium</taxon>
    </lineage>
</organism>
<evidence type="ECO:0000256" key="1">
    <source>
        <dbReference type="SAM" id="MobiDB-lite"/>
    </source>
</evidence>
<dbReference type="OrthoDB" id="4361805at2759"/>
<evidence type="ECO:0000313" key="3">
    <source>
        <dbReference type="Proteomes" id="UP000191285"/>
    </source>
</evidence>
<keyword evidence="3" id="KW-1185">Reference proteome</keyword>
<protein>
    <submittedName>
        <fullName evidence="2">Uncharacterized protein</fullName>
    </submittedName>
</protein>
<dbReference type="EMBL" id="MLKD01000010">
    <property type="protein sequence ID" value="OQE22416.1"/>
    <property type="molecule type" value="Genomic_DNA"/>
</dbReference>
<accession>A0A1V6T8D3</accession>
<sequence>MDSVKTTTGVTPEQKGNTPTTVEEYQRQWEQLMDNTAKQIQKIRDDEQAKKAAQTSR</sequence>
<reference evidence="3" key="1">
    <citation type="journal article" date="2017" name="Nat. Microbiol.">
        <title>Global analysis of biosynthetic gene clusters reveals vast potential of secondary metabolite production in Penicillium species.</title>
        <authorList>
            <person name="Nielsen J.C."/>
            <person name="Grijseels S."/>
            <person name="Prigent S."/>
            <person name="Ji B."/>
            <person name="Dainat J."/>
            <person name="Nielsen K.F."/>
            <person name="Frisvad J.C."/>
            <person name="Workman M."/>
            <person name="Nielsen J."/>
        </authorList>
    </citation>
    <scope>NUCLEOTIDE SEQUENCE [LARGE SCALE GENOMIC DNA]</scope>
    <source>
        <strain evidence="3">IBT 24891</strain>
    </source>
</reference>